<name>A0ABP9VB54_9DEIO</name>
<feature type="region of interest" description="Disordered" evidence="1">
    <location>
        <begin position="1"/>
        <end position="20"/>
    </location>
</feature>
<comment type="caution">
    <text evidence="3">The sequence shown here is derived from an EMBL/GenBank/DDBJ whole genome shotgun (WGS) entry which is preliminary data.</text>
</comment>
<proteinExistence type="predicted"/>
<feature type="domain" description="DUF1990" evidence="2">
    <location>
        <begin position="216"/>
        <end position="360"/>
    </location>
</feature>
<evidence type="ECO:0000259" key="2">
    <source>
        <dbReference type="Pfam" id="PF09348"/>
    </source>
</evidence>
<dbReference type="InterPro" id="IPR018960">
    <property type="entry name" value="DUF1990"/>
</dbReference>
<organism evidence="3 4">
    <name type="scientific">Deinococcus xinjiangensis</name>
    <dbReference type="NCBI Taxonomy" id="457454"/>
    <lineage>
        <taxon>Bacteria</taxon>
        <taxon>Thermotogati</taxon>
        <taxon>Deinococcota</taxon>
        <taxon>Deinococci</taxon>
        <taxon>Deinococcales</taxon>
        <taxon>Deinococcaceae</taxon>
        <taxon>Deinococcus</taxon>
    </lineage>
</organism>
<evidence type="ECO:0000313" key="4">
    <source>
        <dbReference type="Proteomes" id="UP001458946"/>
    </source>
</evidence>
<evidence type="ECO:0000313" key="3">
    <source>
        <dbReference type="EMBL" id="GAA5502472.1"/>
    </source>
</evidence>
<dbReference type="RefSeq" id="WP_353542440.1">
    <property type="nucleotide sequence ID" value="NZ_BAABRN010000024.1"/>
</dbReference>
<feature type="compositionally biased region" description="Basic and acidic residues" evidence="1">
    <location>
        <begin position="10"/>
        <end position="20"/>
    </location>
</feature>
<evidence type="ECO:0000256" key="1">
    <source>
        <dbReference type="SAM" id="MobiDB-lite"/>
    </source>
</evidence>
<keyword evidence="4" id="KW-1185">Reference proteome</keyword>
<protein>
    <recommendedName>
        <fullName evidence="2">DUF1990 domain-containing protein</fullName>
    </recommendedName>
</protein>
<dbReference type="EMBL" id="BAABRN010000024">
    <property type="protein sequence ID" value="GAA5502472.1"/>
    <property type="molecule type" value="Genomic_DNA"/>
</dbReference>
<reference evidence="3 4" key="1">
    <citation type="submission" date="2024-02" db="EMBL/GenBank/DDBJ databases">
        <title>Deinococcus xinjiangensis NBRC 107630.</title>
        <authorList>
            <person name="Ichikawa N."/>
            <person name="Katano-Makiyama Y."/>
            <person name="Hidaka K."/>
        </authorList>
    </citation>
    <scope>NUCLEOTIDE SEQUENCE [LARGE SCALE GENOMIC DNA]</scope>
    <source>
        <strain evidence="3 4">NBRC 107630</strain>
    </source>
</reference>
<dbReference type="PANTHER" id="PTHR34202:SF1">
    <property type="entry name" value="UPF0548 PROTEIN"/>
    <property type="match status" value="1"/>
</dbReference>
<dbReference type="Pfam" id="PF09348">
    <property type="entry name" value="DUF1990"/>
    <property type="match status" value="1"/>
</dbReference>
<dbReference type="Proteomes" id="UP001458946">
    <property type="component" value="Unassembled WGS sequence"/>
</dbReference>
<accession>A0ABP9VB54</accession>
<gene>
    <name evidence="3" type="ORF">Dxin01_02216</name>
</gene>
<sequence length="373" mass="41220">MTEPPSPRPDTGDESKNTPRREFLRVGGLRLASRKAFRPLDTAWPRRKTLVATPLQQLLDPHQALLAAPTPIQDAPHLAPLLPEFQALQTQATLIGLPTRSERHQLLGAAQKPLTTLDESVVAALIRALYDALPDDLGAADVWDVPEKTASGNIIGRPRANPSTIPTQIMPPTTGTALRPPEALGASQPRQYLRGVPDLETLQVTRQQLALLELADLPDTFGTPLSAREVLGYGEVYFLRAQSALWAWRTHRQANLQLHTDGPPMQGRNVLIEQRIGPLTLLLGNRVTRLIEGERHWGFTLSSLSDQVLRSRETFLVQWLEDDAVVFTFDSAQQIALPSLGFLGPVHAAVRRVITQGYLRNMRDMTADADGYE</sequence>
<dbReference type="PANTHER" id="PTHR34202">
    <property type="entry name" value="UPF0548 PROTEIN"/>
    <property type="match status" value="1"/>
</dbReference>